<gene>
    <name evidence="2" type="ORF">K0M31_018171</name>
</gene>
<dbReference type="AlphaFoldDB" id="A0AA40KE03"/>
<feature type="compositionally biased region" description="Low complexity" evidence="1">
    <location>
        <begin position="145"/>
        <end position="159"/>
    </location>
</feature>
<feature type="compositionally biased region" description="Basic residues" evidence="1">
    <location>
        <begin position="42"/>
        <end position="53"/>
    </location>
</feature>
<evidence type="ECO:0000313" key="3">
    <source>
        <dbReference type="Proteomes" id="UP001177670"/>
    </source>
</evidence>
<accession>A0AA40KE03</accession>
<sequence>MQRRGDVDCTDDLHSERRRKGAVHRVSRGPCSDVPQRMLVYRGKKKKKKKKTKTKTELKEVEKGGERGGKRNQSPWPYLRPHRRRQELSGSQAENKYRRDDENLLYFSSFVVDASGQNPRSPVEKEQSLMVANVESIFLRLLSPSSSPATSPTMSNSSSPTPPTPAAPAYNQKMTGIPCVAAASRYTAPVHIDVGGTIYTSSLETLTK</sequence>
<feature type="compositionally biased region" description="Basic and acidic residues" evidence="1">
    <location>
        <begin position="1"/>
        <end position="15"/>
    </location>
</feature>
<dbReference type="EMBL" id="JAHYIQ010000064">
    <property type="protein sequence ID" value="KAK1116708.1"/>
    <property type="molecule type" value="Genomic_DNA"/>
</dbReference>
<feature type="compositionally biased region" description="Basic and acidic residues" evidence="1">
    <location>
        <begin position="54"/>
        <end position="69"/>
    </location>
</feature>
<feature type="region of interest" description="Disordered" evidence="1">
    <location>
        <begin position="1"/>
        <end position="98"/>
    </location>
</feature>
<feature type="compositionally biased region" description="Basic residues" evidence="1">
    <location>
        <begin position="16"/>
        <end position="27"/>
    </location>
</feature>
<keyword evidence="3" id="KW-1185">Reference proteome</keyword>
<dbReference type="Proteomes" id="UP001177670">
    <property type="component" value="Unassembled WGS sequence"/>
</dbReference>
<comment type="caution">
    <text evidence="2">The sequence shown here is derived from an EMBL/GenBank/DDBJ whole genome shotgun (WGS) entry which is preliminary data.</text>
</comment>
<name>A0AA40KE03_9HYME</name>
<feature type="region of interest" description="Disordered" evidence="1">
    <location>
        <begin position="145"/>
        <end position="170"/>
    </location>
</feature>
<evidence type="ECO:0000313" key="2">
    <source>
        <dbReference type="EMBL" id="KAK1116708.1"/>
    </source>
</evidence>
<proteinExistence type="predicted"/>
<organism evidence="2 3">
    <name type="scientific">Melipona bicolor</name>
    <dbReference type="NCBI Taxonomy" id="60889"/>
    <lineage>
        <taxon>Eukaryota</taxon>
        <taxon>Metazoa</taxon>
        <taxon>Ecdysozoa</taxon>
        <taxon>Arthropoda</taxon>
        <taxon>Hexapoda</taxon>
        <taxon>Insecta</taxon>
        <taxon>Pterygota</taxon>
        <taxon>Neoptera</taxon>
        <taxon>Endopterygota</taxon>
        <taxon>Hymenoptera</taxon>
        <taxon>Apocrita</taxon>
        <taxon>Aculeata</taxon>
        <taxon>Apoidea</taxon>
        <taxon>Anthophila</taxon>
        <taxon>Apidae</taxon>
        <taxon>Melipona</taxon>
    </lineage>
</organism>
<evidence type="ECO:0000256" key="1">
    <source>
        <dbReference type="SAM" id="MobiDB-lite"/>
    </source>
</evidence>
<protein>
    <submittedName>
        <fullName evidence="2">Uncharacterized protein</fullName>
    </submittedName>
</protein>
<reference evidence="2" key="1">
    <citation type="submission" date="2021-10" db="EMBL/GenBank/DDBJ databases">
        <title>Melipona bicolor Genome sequencing and assembly.</title>
        <authorList>
            <person name="Araujo N.S."/>
            <person name="Arias M.C."/>
        </authorList>
    </citation>
    <scope>NUCLEOTIDE SEQUENCE</scope>
    <source>
        <strain evidence="2">USP_2M_L1-L4_2017</strain>
        <tissue evidence="2">Whole body</tissue>
    </source>
</reference>